<comment type="caution">
    <text evidence="3">The sequence shown here is derived from an EMBL/GenBank/DDBJ whole genome shotgun (WGS) entry which is preliminary data.</text>
</comment>
<protein>
    <recommendedName>
        <fullName evidence="5">VASt domain-containing protein</fullName>
    </recommendedName>
</protein>
<accession>A0A8T2QPJ3</accession>
<keyword evidence="2" id="KW-1133">Transmembrane helix</keyword>
<feature type="region of interest" description="Disordered" evidence="1">
    <location>
        <begin position="196"/>
        <end position="216"/>
    </location>
</feature>
<dbReference type="EMBL" id="CM035438">
    <property type="protein sequence ID" value="KAH7285917.1"/>
    <property type="molecule type" value="Genomic_DNA"/>
</dbReference>
<feature type="transmembrane region" description="Helical" evidence="2">
    <location>
        <begin position="96"/>
        <end position="115"/>
    </location>
</feature>
<sequence length="314" mass="35466">MTSMSKELTFEDAIDFASPELVFRLLFEDDAFIKFYHEQVTHDSNASATAWSDENGCKRRTVTFSLHAPSRFQTILGGYSSPVTEIQEYRKVDDTIIILSKLSIIFSVATVIIMWKATLSPNGDGCTVVLDLTVEPQSRFLMFLLREAKIESAASLAFKRWMNIARIFCERRMGIEEEPLLSSDDVSPSETILLEGNSLDSDEPVSEGREASTESGTYTHHVGHQAKFSVPEHNWLYYVKNIQKIICSIWGNLWNARVNFDRKLKKQSNFHSQVLGSLGLGAITGFVCSFLSRKHSCALGLGVYIYFIIYLMVL</sequence>
<evidence type="ECO:0000256" key="1">
    <source>
        <dbReference type="SAM" id="MobiDB-lite"/>
    </source>
</evidence>
<organism evidence="3 4">
    <name type="scientific">Ceratopteris richardii</name>
    <name type="common">Triangle waterfern</name>
    <dbReference type="NCBI Taxonomy" id="49495"/>
    <lineage>
        <taxon>Eukaryota</taxon>
        <taxon>Viridiplantae</taxon>
        <taxon>Streptophyta</taxon>
        <taxon>Embryophyta</taxon>
        <taxon>Tracheophyta</taxon>
        <taxon>Polypodiopsida</taxon>
        <taxon>Polypodiidae</taxon>
        <taxon>Polypodiales</taxon>
        <taxon>Pteridineae</taxon>
        <taxon>Pteridaceae</taxon>
        <taxon>Parkerioideae</taxon>
        <taxon>Ceratopteris</taxon>
    </lineage>
</organism>
<feature type="transmembrane region" description="Helical" evidence="2">
    <location>
        <begin position="297"/>
        <end position="313"/>
    </location>
</feature>
<gene>
    <name evidence="3" type="ORF">KP509_33G050900</name>
</gene>
<feature type="transmembrane region" description="Helical" evidence="2">
    <location>
        <begin position="270"/>
        <end position="290"/>
    </location>
</feature>
<dbReference type="AlphaFoldDB" id="A0A8T2QPJ3"/>
<reference evidence="3" key="1">
    <citation type="submission" date="2021-08" db="EMBL/GenBank/DDBJ databases">
        <title>WGS assembly of Ceratopteris richardii.</title>
        <authorList>
            <person name="Marchant D.B."/>
            <person name="Chen G."/>
            <person name="Jenkins J."/>
            <person name="Shu S."/>
            <person name="Leebens-Mack J."/>
            <person name="Grimwood J."/>
            <person name="Schmutz J."/>
            <person name="Soltis P."/>
            <person name="Soltis D."/>
            <person name="Chen Z.-H."/>
        </authorList>
    </citation>
    <scope>NUCLEOTIDE SEQUENCE</scope>
    <source>
        <strain evidence="3">Whitten #5841</strain>
        <tissue evidence="3">Leaf</tissue>
    </source>
</reference>
<keyword evidence="2" id="KW-0812">Transmembrane</keyword>
<keyword evidence="4" id="KW-1185">Reference proteome</keyword>
<proteinExistence type="predicted"/>
<dbReference type="OrthoDB" id="1920929at2759"/>
<evidence type="ECO:0000256" key="2">
    <source>
        <dbReference type="SAM" id="Phobius"/>
    </source>
</evidence>
<evidence type="ECO:0008006" key="5">
    <source>
        <dbReference type="Google" id="ProtNLM"/>
    </source>
</evidence>
<keyword evidence="2" id="KW-0472">Membrane</keyword>
<name>A0A8T2QPJ3_CERRI</name>
<evidence type="ECO:0000313" key="3">
    <source>
        <dbReference type="EMBL" id="KAH7285917.1"/>
    </source>
</evidence>
<evidence type="ECO:0000313" key="4">
    <source>
        <dbReference type="Proteomes" id="UP000825935"/>
    </source>
</evidence>
<dbReference type="Proteomes" id="UP000825935">
    <property type="component" value="Chromosome 33"/>
</dbReference>